<evidence type="ECO:0008006" key="3">
    <source>
        <dbReference type="Google" id="ProtNLM"/>
    </source>
</evidence>
<evidence type="ECO:0000313" key="2">
    <source>
        <dbReference type="Proteomes" id="UP001172083"/>
    </source>
</evidence>
<comment type="caution">
    <text evidence="1">The sequence shown here is derived from an EMBL/GenBank/DDBJ whole genome shotgun (WGS) entry which is preliminary data.</text>
</comment>
<keyword evidence="2" id="KW-1185">Reference proteome</keyword>
<proteinExistence type="predicted"/>
<gene>
    <name evidence="1" type="ORF">QQ020_35425</name>
</gene>
<accession>A0ABT8LHY7</accession>
<organism evidence="1 2">
    <name type="scientific">Agaribacillus aureus</name>
    <dbReference type="NCBI Taxonomy" id="3051825"/>
    <lineage>
        <taxon>Bacteria</taxon>
        <taxon>Pseudomonadati</taxon>
        <taxon>Bacteroidota</taxon>
        <taxon>Cytophagia</taxon>
        <taxon>Cytophagales</taxon>
        <taxon>Splendidivirgaceae</taxon>
        <taxon>Agaribacillus</taxon>
    </lineage>
</organism>
<protein>
    <recommendedName>
        <fullName evidence="3">Helix-turn-helix type 11 domain-containing protein</fullName>
    </recommendedName>
</protein>
<evidence type="ECO:0000313" key="1">
    <source>
        <dbReference type="EMBL" id="MDN5217420.1"/>
    </source>
</evidence>
<dbReference type="EMBL" id="JAUJEB010000016">
    <property type="protein sequence ID" value="MDN5217420.1"/>
    <property type="molecule type" value="Genomic_DNA"/>
</dbReference>
<reference evidence="1" key="1">
    <citation type="submission" date="2023-06" db="EMBL/GenBank/DDBJ databases">
        <title>Genomic of Agaribacillus aureum.</title>
        <authorList>
            <person name="Wang G."/>
        </authorList>
    </citation>
    <scope>NUCLEOTIDE SEQUENCE</scope>
    <source>
        <strain evidence="1">BMA12</strain>
    </source>
</reference>
<dbReference type="Proteomes" id="UP001172083">
    <property type="component" value="Unassembled WGS sequence"/>
</dbReference>
<dbReference type="RefSeq" id="WP_346762757.1">
    <property type="nucleotide sequence ID" value="NZ_JAUJEB010000016.1"/>
</dbReference>
<name>A0ABT8LHY7_9BACT</name>
<sequence>MVQLIENIISRLKRIDRLVRLRATGTPRELAFRLGISASTLYEYLDTMKRVFGAPIRYSNSRRSYVYDLDGKLELKFKKDSQLNGTNNHTPI</sequence>